<evidence type="ECO:0000313" key="3">
    <source>
        <dbReference type="Proteomes" id="UP000800036"/>
    </source>
</evidence>
<dbReference type="AlphaFoldDB" id="A0A6A5VKV8"/>
<dbReference type="PROSITE" id="PS50181">
    <property type="entry name" value="FBOX"/>
    <property type="match status" value="1"/>
</dbReference>
<evidence type="ECO:0000313" key="2">
    <source>
        <dbReference type="EMBL" id="KAF1977861.1"/>
    </source>
</evidence>
<feature type="domain" description="F-box" evidence="1">
    <location>
        <begin position="62"/>
        <end position="109"/>
    </location>
</feature>
<reference evidence="2" key="1">
    <citation type="journal article" date="2020" name="Stud. Mycol.">
        <title>101 Dothideomycetes genomes: a test case for predicting lifestyles and emergence of pathogens.</title>
        <authorList>
            <person name="Haridas S."/>
            <person name="Albert R."/>
            <person name="Binder M."/>
            <person name="Bloem J."/>
            <person name="Labutti K."/>
            <person name="Salamov A."/>
            <person name="Andreopoulos B."/>
            <person name="Baker S."/>
            <person name="Barry K."/>
            <person name="Bills G."/>
            <person name="Bluhm B."/>
            <person name="Cannon C."/>
            <person name="Castanera R."/>
            <person name="Culley D."/>
            <person name="Daum C."/>
            <person name="Ezra D."/>
            <person name="Gonzalez J."/>
            <person name="Henrissat B."/>
            <person name="Kuo A."/>
            <person name="Liang C."/>
            <person name="Lipzen A."/>
            <person name="Lutzoni F."/>
            <person name="Magnuson J."/>
            <person name="Mondo S."/>
            <person name="Nolan M."/>
            <person name="Ohm R."/>
            <person name="Pangilinan J."/>
            <person name="Park H.-J."/>
            <person name="Ramirez L."/>
            <person name="Alfaro M."/>
            <person name="Sun H."/>
            <person name="Tritt A."/>
            <person name="Yoshinaga Y."/>
            <person name="Zwiers L.-H."/>
            <person name="Turgeon B."/>
            <person name="Goodwin S."/>
            <person name="Spatafora J."/>
            <person name="Crous P."/>
            <person name="Grigoriev I."/>
        </authorList>
    </citation>
    <scope>NUCLEOTIDE SEQUENCE</scope>
    <source>
        <strain evidence="2">CBS 107.79</strain>
    </source>
</reference>
<accession>A0A6A5VKV8</accession>
<keyword evidence="3" id="KW-1185">Reference proteome</keyword>
<dbReference type="Pfam" id="PF00646">
    <property type="entry name" value="F-box"/>
    <property type="match status" value="1"/>
</dbReference>
<dbReference type="Proteomes" id="UP000800036">
    <property type="component" value="Unassembled WGS sequence"/>
</dbReference>
<organism evidence="2 3">
    <name type="scientific">Bimuria novae-zelandiae CBS 107.79</name>
    <dbReference type="NCBI Taxonomy" id="1447943"/>
    <lineage>
        <taxon>Eukaryota</taxon>
        <taxon>Fungi</taxon>
        <taxon>Dikarya</taxon>
        <taxon>Ascomycota</taxon>
        <taxon>Pezizomycotina</taxon>
        <taxon>Dothideomycetes</taxon>
        <taxon>Pleosporomycetidae</taxon>
        <taxon>Pleosporales</taxon>
        <taxon>Massarineae</taxon>
        <taxon>Didymosphaeriaceae</taxon>
        <taxon>Bimuria</taxon>
    </lineage>
</organism>
<name>A0A6A5VKV8_9PLEO</name>
<dbReference type="OrthoDB" id="5281164at2759"/>
<evidence type="ECO:0000259" key="1">
    <source>
        <dbReference type="PROSITE" id="PS50181"/>
    </source>
</evidence>
<dbReference type="InterPro" id="IPR036047">
    <property type="entry name" value="F-box-like_dom_sf"/>
</dbReference>
<dbReference type="InterPro" id="IPR001810">
    <property type="entry name" value="F-box_dom"/>
</dbReference>
<protein>
    <recommendedName>
        <fullName evidence="1">F-box domain-containing protein</fullName>
    </recommendedName>
</protein>
<sequence length="182" mass="20335">MKLKRNSATEHERVTDHGPVHNRPSRLLFSLGILTTYIYRSGTILIQPNMATTFTSSDAALAPPILRLPVELHQEIISHLVPADVFDFRKTNRYFHRTIAPISPTLDDLLCIEKRYNGTMGFACKHCLCVRPQAEFSTATLRGKTGPNGGSRYKRFCAECGFNVTERECYSPGARAVVKGPP</sequence>
<gene>
    <name evidence="2" type="ORF">BU23DRAFT_550533</name>
</gene>
<proteinExistence type="predicted"/>
<dbReference type="EMBL" id="ML976662">
    <property type="protein sequence ID" value="KAF1977861.1"/>
    <property type="molecule type" value="Genomic_DNA"/>
</dbReference>
<dbReference type="SUPFAM" id="SSF81383">
    <property type="entry name" value="F-box domain"/>
    <property type="match status" value="1"/>
</dbReference>